<dbReference type="Pfam" id="PF00691">
    <property type="entry name" value="OmpA"/>
    <property type="match status" value="1"/>
</dbReference>
<evidence type="ECO:0000256" key="6">
    <source>
        <dbReference type="ARBA" id="ARBA00023136"/>
    </source>
</evidence>
<dbReference type="RefSeq" id="WP_099323785.1">
    <property type="nucleotide sequence ID" value="NZ_CP049055.1"/>
</dbReference>
<reference evidence="11 14" key="5">
    <citation type="submission" date="2020-02" db="EMBL/GenBank/DDBJ databases">
        <title>Newly sequenced genome of strain CSTR1 showed variability in Candidatus Kuenenia stuttgartiensis genomes.</title>
        <authorList>
            <person name="Ding C."/>
            <person name="Adrian L."/>
        </authorList>
    </citation>
    <scope>NUCLEOTIDE SEQUENCE [LARGE SCALE GENOMIC DNA]</scope>
    <source>
        <strain evidence="11 14">CSTR1</strain>
    </source>
</reference>
<accession>Q1Q4S5</accession>
<protein>
    <submittedName>
        <fullName evidence="11">Putative H+-driven flagellar motor component MotB</fullName>
    </submittedName>
    <submittedName>
        <fullName evidence="10">Similar to H+-driven flagellar motor component MotB</fullName>
    </submittedName>
</protein>
<reference evidence="10" key="2">
    <citation type="submission" date="2006-01" db="EMBL/GenBank/DDBJ databases">
        <authorList>
            <person name="Genoscope"/>
        </authorList>
    </citation>
    <scope>NUCLEOTIDE SEQUENCE</scope>
</reference>
<dbReference type="Gene3D" id="3.30.1330.60">
    <property type="entry name" value="OmpA-like domain"/>
    <property type="match status" value="1"/>
</dbReference>
<dbReference type="AlphaFoldDB" id="Q1Q4S5"/>
<keyword evidence="3" id="KW-1003">Cell membrane</keyword>
<keyword evidence="6 7" id="KW-0472">Membrane</keyword>
<dbReference type="InterPro" id="IPR006665">
    <property type="entry name" value="OmpA-like"/>
</dbReference>
<keyword evidence="5 8" id="KW-1133">Transmembrane helix</keyword>
<dbReference type="Proteomes" id="UP000501926">
    <property type="component" value="Chromosome"/>
</dbReference>
<evidence type="ECO:0000256" key="8">
    <source>
        <dbReference type="SAM" id="Phobius"/>
    </source>
</evidence>
<dbReference type="KEGG" id="kst:KSMBR1_0364"/>
<dbReference type="PROSITE" id="PS51123">
    <property type="entry name" value="OMPA_2"/>
    <property type="match status" value="1"/>
</dbReference>
<reference evidence="12" key="4">
    <citation type="submission" date="2017-10" db="EMBL/GenBank/DDBJ databases">
        <authorList>
            <person name="Banno H."/>
            <person name="Chua N.-H."/>
        </authorList>
    </citation>
    <scope>NUCLEOTIDE SEQUENCE [LARGE SCALE GENOMIC DNA]</scope>
    <source>
        <strain evidence="12">Kuenenia_mbr1_ru-nijmegen</strain>
    </source>
</reference>
<dbReference type="PANTHER" id="PTHR30329:SF21">
    <property type="entry name" value="LIPOPROTEIN YIAD-RELATED"/>
    <property type="match status" value="1"/>
</dbReference>
<comment type="similarity">
    <text evidence="2">Belongs to the MotB family.</text>
</comment>
<dbReference type="EMBL" id="LT934425">
    <property type="protein sequence ID" value="SOH02880.1"/>
    <property type="molecule type" value="Genomic_DNA"/>
</dbReference>
<keyword evidence="10" id="KW-0282">Flagellum</keyword>
<feature type="domain" description="OmpA-like" evidence="9">
    <location>
        <begin position="112"/>
        <end position="230"/>
    </location>
</feature>
<feature type="transmembrane region" description="Helical" evidence="8">
    <location>
        <begin position="21"/>
        <end position="41"/>
    </location>
</feature>
<evidence type="ECO:0000256" key="3">
    <source>
        <dbReference type="ARBA" id="ARBA00022475"/>
    </source>
</evidence>
<comment type="subcellular location">
    <subcellularLocation>
        <location evidence="1">Cell membrane</location>
        <topology evidence="1">Single-pass membrane protein</topology>
    </subcellularLocation>
</comment>
<keyword evidence="4 8" id="KW-0812">Transmembrane</keyword>
<evidence type="ECO:0000256" key="7">
    <source>
        <dbReference type="PROSITE-ProRule" id="PRU00473"/>
    </source>
</evidence>
<dbReference type="PANTHER" id="PTHR30329">
    <property type="entry name" value="STATOR ELEMENT OF FLAGELLAR MOTOR COMPLEX"/>
    <property type="match status" value="1"/>
</dbReference>
<evidence type="ECO:0000256" key="5">
    <source>
        <dbReference type="ARBA" id="ARBA00022989"/>
    </source>
</evidence>
<evidence type="ECO:0000256" key="1">
    <source>
        <dbReference type="ARBA" id="ARBA00004162"/>
    </source>
</evidence>
<reference evidence="10" key="1">
    <citation type="journal article" date="2006" name="Nature">
        <title>Deciphering the evolution and metabolism of an anammox bacterium from a community genome.</title>
        <authorList>
            <person name="Strous M."/>
            <person name="Pelletier E."/>
            <person name="Mangenot S."/>
            <person name="Rattei T."/>
            <person name="Lehner A."/>
            <person name="Taylor M.W."/>
            <person name="Horn M."/>
            <person name="Daims H."/>
            <person name="Bartol-Mavel D."/>
            <person name="Wincker P."/>
            <person name="Barbe V."/>
            <person name="Fonknechten N."/>
            <person name="Vallenet D."/>
            <person name="Segurens B."/>
            <person name="Schenowitz-Truong C."/>
            <person name="Medigue C."/>
            <person name="Collingro A."/>
            <person name="Snel B."/>
            <person name="Dutilh B.E."/>
            <person name="OpDenCamp H.J.M."/>
            <person name="vanDerDrift C."/>
            <person name="Cirpus I."/>
            <person name="vanDePas-Schoonen K.T."/>
            <person name="Harhangi H.R."/>
            <person name="vanNiftrik L."/>
            <person name="Schmid M."/>
            <person name="Keltjens J."/>
            <person name="vanDeVossenberg J."/>
            <person name="Kartal B."/>
            <person name="Meier H."/>
            <person name="Frishman D."/>
            <person name="Huynen M.A."/>
            <person name="Mewes H."/>
            <person name="Weissenbach J."/>
            <person name="Jetten M.S.M."/>
            <person name="Wagner M."/>
            <person name="LePaslier D."/>
        </authorList>
    </citation>
    <scope>NUCLEOTIDE SEQUENCE</scope>
</reference>
<proteinExistence type="inferred from homology"/>
<dbReference type="EMBL" id="CP049055">
    <property type="protein sequence ID" value="QII12599.1"/>
    <property type="molecule type" value="Genomic_DNA"/>
</dbReference>
<dbReference type="GO" id="GO:0005886">
    <property type="term" value="C:plasma membrane"/>
    <property type="evidence" value="ECO:0007669"/>
    <property type="project" value="UniProtKB-SubCell"/>
</dbReference>
<keyword evidence="10" id="KW-0969">Cilium</keyword>
<evidence type="ECO:0000256" key="2">
    <source>
        <dbReference type="ARBA" id="ARBA00008914"/>
    </source>
</evidence>
<name>Q1Q4S5_KUEST</name>
<keyword evidence="10" id="KW-0966">Cell projection</keyword>
<evidence type="ECO:0000313" key="12">
    <source>
        <dbReference type="EMBL" id="SOH02880.1"/>
    </source>
</evidence>
<dbReference type="OrthoDB" id="9815217at2"/>
<sequence length="230" mass="25954">MSSRKKKKKGFFPAKPPDMFLLSYAALATLLLAFFIIINTFTEEKNKKMVEAFQKSFQRNVITLGMGGLLPESSSIEESKNIHDMKYTFYDDDMDDIPAQTGDKEVDKMENEADHIPAAAVIYFKEHGATLSLEGMHSLNNLVNLTADRPVLLMVEGHTRVAFKPSKDYETSWKLSVDRARAVADYLHEKGNISHKRLITVGHGNNNSFVKSPGGDRFNDRVSIIIKKLR</sequence>
<organism evidence="10">
    <name type="scientific">Kuenenia stuttgartiensis</name>
    <dbReference type="NCBI Taxonomy" id="174633"/>
    <lineage>
        <taxon>Bacteria</taxon>
        <taxon>Pseudomonadati</taxon>
        <taxon>Planctomycetota</taxon>
        <taxon>Candidatus Brocadiia</taxon>
        <taxon>Candidatus Brocadiales</taxon>
        <taxon>Candidatus Brocadiaceae</taxon>
        <taxon>Candidatus Kuenenia</taxon>
    </lineage>
</organism>
<dbReference type="InterPro" id="IPR025713">
    <property type="entry name" value="MotB-like_N_dom"/>
</dbReference>
<evidence type="ECO:0000259" key="9">
    <source>
        <dbReference type="PROSITE" id="PS51123"/>
    </source>
</evidence>
<evidence type="ECO:0000313" key="13">
    <source>
        <dbReference type="Proteomes" id="UP000221734"/>
    </source>
</evidence>
<dbReference type="InterPro" id="IPR050330">
    <property type="entry name" value="Bact_OuterMem_StrucFunc"/>
</dbReference>
<evidence type="ECO:0000313" key="10">
    <source>
        <dbReference type="EMBL" id="CAJ75007.1"/>
    </source>
</evidence>
<dbReference type="Proteomes" id="UP000221734">
    <property type="component" value="Chromosome Kuenenia_stuttgartiensis_MBR1"/>
</dbReference>
<keyword evidence="13" id="KW-1185">Reference proteome</keyword>
<evidence type="ECO:0000256" key="4">
    <source>
        <dbReference type="ARBA" id="ARBA00022692"/>
    </source>
</evidence>
<gene>
    <name evidence="10" type="primary">motB</name>
    <name evidence="12" type="synonym">motB_1</name>
    <name evidence="11" type="ORF">KsCSTR_32200</name>
    <name evidence="12" type="ORF">KSMBR1_0364</name>
    <name evidence="10" type="ORF">kuste4245</name>
</gene>
<reference evidence="13" key="3">
    <citation type="submission" date="2017-10" db="EMBL/GenBank/DDBJ databases">
        <authorList>
            <person name="Frank J."/>
        </authorList>
    </citation>
    <scope>NUCLEOTIDE SEQUENCE [LARGE SCALE GENOMIC DNA]</scope>
</reference>
<dbReference type="SUPFAM" id="SSF103088">
    <property type="entry name" value="OmpA-like"/>
    <property type="match status" value="1"/>
</dbReference>
<dbReference type="EMBL" id="CT573071">
    <property type="protein sequence ID" value="CAJ75007.1"/>
    <property type="molecule type" value="Genomic_DNA"/>
</dbReference>
<dbReference type="InterPro" id="IPR036737">
    <property type="entry name" value="OmpA-like_sf"/>
</dbReference>
<evidence type="ECO:0000313" key="14">
    <source>
        <dbReference type="Proteomes" id="UP000501926"/>
    </source>
</evidence>
<dbReference type="Pfam" id="PF13677">
    <property type="entry name" value="MotB_plug"/>
    <property type="match status" value="1"/>
</dbReference>
<evidence type="ECO:0000313" key="11">
    <source>
        <dbReference type="EMBL" id="QII12599.1"/>
    </source>
</evidence>